<accession>A0ABS8ARG7</accession>
<evidence type="ECO:0000313" key="3">
    <source>
        <dbReference type="Proteomes" id="UP001165296"/>
    </source>
</evidence>
<reference evidence="2" key="1">
    <citation type="submission" date="2021-10" db="EMBL/GenBank/DDBJ databases">
        <authorList>
            <person name="Dean J.D."/>
            <person name="Kim M.K."/>
            <person name="Newey C.N."/>
            <person name="Stoker T.S."/>
            <person name="Thompson D.W."/>
            <person name="Grose J.H."/>
        </authorList>
    </citation>
    <scope>NUCLEOTIDE SEQUENCE</scope>
    <source>
        <strain evidence="2">BT178</strain>
    </source>
</reference>
<dbReference type="RefSeq" id="WP_226174521.1">
    <property type="nucleotide sequence ID" value="NZ_JAJADR010000002.1"/>
</dbReference>
<dbReference type="InterPro" id="IPR011050">
    <property type="entry name" value="Pectin_lyase_fold/virulence"/>
</dbReference>
<feature type="chain" id="PRO_5045640247" description="Right-handed parallel beta-helix repeat-containing protein" evidence="1">
    <location>
        <begin position="27"/>
        <end position="399"/>
    </location>
</feature>
<evidence type="ECO:0000256" key="1">
    <source>
        <dbReference type="SAM" id="SignalP"/>
    </source>
</evidence>
<proteinExistence type="predicted"/>
<dbReference type="Proteomes" id="UP001165296">
    <property type="component" value="Unassembled WGS sequence"/>
</dbReference>
<dbReference type="SUPFAM" id="SSF51126">
    <property type="entry name" value="Pectin lyase-like"/>
    <property type="match status" value="1"/>
</dbReference>
<comment type="caution">
    <text evidence="2">The sequence shown here is derived from an EMBL/GenBank/DDBJ whole genome shotgun (WGS) entry which is preliminary data.</text>
</comment>
<keyword evidence="1" id="KW-0732">Signal</keyword>
<protein>
    <recommendedName>
        <fullName evidence="4">Right-handed parallel beta-helix repeat-containing protein</fullName>
    </recommendedName>
</protein>
<feature type="signal peptide" evidence="1">
    <location>
        <begin position="1"/>
        <end position="26"/>
    </location>
</feature>
<dbReference type="EMBL" id="JAJADR010000002">
    <property type="protein sequence ID" value="MCB2407994.1"/>
    <property type="molecule type" value="Genomic_DNA"/>
</dbReference>
<gene>
    <name evidence="2" type="ORF">LGH74_08395</name>
</gene>
<name>A0ABS8ARG7_9BACT</name>
<organism evidence="2 3">
    <name type="scientific">Hymenobacter lucidus</name>
    <dbReference type="NCBI Taxonomy" id="2880930"/>
    <lineage>
        <taxon>Bacteria</taxon>
        <taxon>Pseudomonadati</taxon>
        <taxon>Bacteroidota</taxon>
        <taxon>Cytophagia</taxon>
        <taxon>Cytophagales</taxon>
        <taxon>Hymenobacteraceae</taxon>
        <taxon>Hymenobacter</taxon>
    </lineage>
</organism>
<keyword evidence="3" id="KW-1185">Reference proteome</keyword>
<evidence type="ECO:0008006" key="4">
    <source>
        <dbReference type="Google" id="ProtNLM"/>
    </source>
</evidence>
<sequence>MVSLLSLRVGWLLSGTCLLFPGSQLTAPTEVGTLVIRQGGVYTGTYRSTDSAVPCIRIMTNEPVTLRGCQLSGAGNLIDVPNGGADLTVEHCTGQGLRPSRDQTSRGHFIEINSARNLRLENNLLIQTTGIAVYQWSGDGSANQTLKILRNKVRNIDSRYRDGGGTTASCISLNQVHGVGNIEIAWNQVINEPNNSLVEDNINIYDSSGTAESPIRVHDNYIQGAYPFPATAAKFTGTGMITDGTNTSELAATGYIEATNNQFVSTCNSAMNIAGGHHVRYTNNRMVTSGLLPNGQKLNATYCGIAIFNFYQQAVFGNHVVDNNTMGMVKWGANNPYPDRNDNGDYGYQIHTNTQHLPNPITLQTEQAEWTRWNAKLEKQHIRLGPDAEAALAITQSKP</sequence>
<evidence type="ECO:0000313" key="2">
    <source>
        <dbReference type="EMBL" id="MCB2407994.1"/>
    </source>
</evidence>